<evidence type="ECO:0000256" key="7">
    <source>
        <dbReference type="ARBA" id="ARBA00022729"/>
    </source>
</evidence>
<dbReference type="EC" id="3.4.21.107" evidence="4"/>
<dbReference type="InterPro" id="IPR011782">
    <property type="entry name" value="Pept_S1C_Do"/>
</dbReference>
<keyword evidence="10" id="KW-0378">Hydrolase</keyword>
<evidence type="ECO:0000256" key="3">
    <source>
        <dbReference type="ARBA" id="ARBA00010541"/>
    </source>
</evidence>
<feature type="binding site" evidence="15">
    <location>
        <position position="128"/>
    </location>
    <ligand>
        <name>substrate</name>
    </ligand>
</feature>
<feature type="domain" description="PDZ" evidence="17">
    <location>
        <begin position="286"/>
        <end position="348"/>
    </location>
</feature>
<keyword evidence="12" id="KW-0346">Stress response</keyword>
<dbReference type="AlphaFoldDB" id="A0A023D323"/>
<dbReference type="Proteomes" id="UP000019760">
    <property type="component" value="Unassembled WGS sequence"/>
</dbReference>
<evidence type="ECO:0000313" key="18">
    <source>
        <dbReference type="EMBL" id="GAJ28484.1"/>
    </source>
</evidence>
<evidence type="ECO:0000256" key="1">
    <source>
        <dbReference type="ARBA" id="ARBA00001772"/>
    </source>
</evidence>
<evidence type="ECO:0000256" key="8">
    <source>
        <dbReference type="ARBA" id="ARBA00022737"/>
    </source>
</evidence>
<feature type="signal peptide" evidence="16">
    <location>
        <begin position="1"/>
        <end position="31"/>
    </location>
</feature>
<dbReference type="Gene3D" id="2.30.42.10">
    <property type="match status" value="2"/>
</dbReference>
<dbReference type="InterPro" id="IPR036034">
    <property type="entry name" value="PDZ_sf"/>
</dbReference>
<keyword evidence="7 16" id="KW-0732">Signal</keyword>
<keyword evidence="6" id="KW-0645">Protease</keyword>
<comment type="catalytic activity">
    <reaction evidence="1">
        <text>Acts on substrates that are at least partially unfolded. The cleavage site P1 residue is normally between a pair of hydrophobic residues, such as Val-|-Val.</text>
        <dbReference type="EC" id="3.4.21.107"/>
    </reaction>
</comment>
<evidence type="ECO:0000256" key="6">
    <source>
        <dbReference type="ARBA" id="ARBA00022670"/>
    </source>
</evidence>
<dbReference type="CDD" id="cd10839">
    <property type="entry name" value="cpPDZ1_DegP-like"/>
    <property type="match status" value="1"/>
</dbReference>
<feature type="binding site" evidence="15">
    <location>
        <position position="158"/>
    </location>
    <ligand>
        <name>substrate</name>
    </ligand>
</feature>
<dbReference type="Pfam" id="PF13180">
    <property type="entry name" value="PDZ_2"/>
    <property type="match status" value="1"/>
</dbReference>
<evidence type="ECO:0000313" key="19">
    <source>
        <dbReference type="Proteomes" id="UP000019760"/>
    </source>
</evidence>
<keyword evidence="9" id="KW-0574">Periplasm</keyword>
<evidence type="ECO:0000256" key="12">
    <source>
        <dbReference type="ARBA" id="ARBA00023016"/>
    </source>
</evidence>
<evidence type="ECO:0000256" key="9">
    <source>
        <dbReference type="ARBA" id="ARBA00022764"/>
    </source>
</evidence>
<sequence length="512" mass="52772">MSSRLSIRRGLVLAALPLCLAGMAVGPAAYADGPIQPKEAQLQRLPNFVNLVKQVKPAVVSITSHIRADVAEQEEGGGPGPGEGFGGSPFPFPFPFQMMPQQHPNRTIKALGSGFVISSDGYIVTNNHVVNGATHVTVTLDDGTTLAAKVVGHDPQTDVALLKIKPNSPLPFIELGDSDTVQPGEWVVAVGNPLGLGGTVTAGIVSARGRNLNSGAYDDFIQTDAAINRGNSGGPLFDQDGKVVGMNTAIISPTGGSIGLGFAIPSNTIKNVVDQIRKTGHVVRGYLGLMDQNISPTMAQALGLKPSEPGAPPMGTLVASVNPKGPADKAGVKSGDIITTLNGHQVKDGHDLAVHVVGMAPGSKATLGIIRDGKPITVDVTVGNMAKAKSGDDTANTSDDGETDNNHHIGISLQPLSPDVRQQLGVDDSVRGVVVSGVEPGSPAEHAGVHPGDIIQAVGNTKVENPRAVLSAVRAVLKAKQPVLLRMLRDGQALFIAVAPDDGDHDSGDDDQ</sequence>
<evidence type="ECO:0000256" key="5">
    <source>
        <dbReference type="ARBA" id="ARBA00013958"/>
    </source>
</evidence>
<dbReference type="SMART" id="SM00228">
    <property type="entry name" value="PDZ"/>
    <property type="match status" value="2"/>
</dbReference>
<name>A0A023D323_ACIMT</name>
<evidence type="ECO:0000259" key="17">
    <source>
        <dbReference type="PROSITE" id="PS50106"/>
    </source>
</evidence>
<feature type="active site" description="Charge relay system" evidence="14">
    <location>
        <position position="158"/>
    </location>
</feature>
<comment type="similarity">
    <text evidence="3">Belongs to the peptidase S1C family.</text>
</comment>
<feature type="binding site" evidence="15">
    <location>
        <begin position="230"/>
        <end position="232"/>
    </location>
    <ligand>
        <name>substrate</name>
    </ligand>
</feature>
<dbReference type="GO" id="GO:0004252">
    <property type="term" value="F:serine-type endopeptidase activity"/>
    <property type="evidence" value="ECO:0007669"/>
    <property type="project" value="InterPro"/>
</dbReference>
<dbReference type="Gene3D" id="2.40.10.120">
    <property type="match status" value="1"/>
</dbReference>
<gene>
    <name evidence="18" type="ORF">Amme_027_035</name>
</gene>
<dbReference type="SUPFAM" id="SSF50156">
    <property type="entry name" value="PDZ domain-like"/>
    <property type="match status" value="2"/>
</dbReference>
<dbReference type="InterPro" id="IPR001940">
    <property type="entry name" value="Peptidase_S1C"/>
</dbReference>
<feature type="domain" description="PDZ" evidence="17">
    <location>
        <begin position="410"/>
        <end position="491"/>
    </location>
</feature>
<feature type="active site" description="Charge relay system" evidence="14">
    <location>
        <position position="128"/>
    </location>
</feature>
<evidence type="ECO:0000256" key="16">
    <source>
        <dbReference type="SAM" id="SignalP"/>
    </source>
</evidence>
<evidence type="ECO:0000256" key="13">
    <source>
        <dbReference type="ARBA" id="ARBA00032850"/>
    </source>
</evidence>
<comment type="caution">
    <text evidence="18">The sequence shown here is derived from an EMBL/GenBank/DDBJ whole genome shotgun (WGS) entry which is preliminary data.</text>
</comment>
<dbReference type="SUPFAM" id="SSF50494">
    <property type="entry name" value="Trypsin-like serine proteases"/>
    <property type="match status" value="1"/>
</dbReference>
<dbReference type="Pfam" id="PF00595">
    <property type="entry name" value="PDZ"/>
    <property type="match status" value="1"/>
</dbReference>
<evidence type="ECO:0000256" key="10">
    <source>
        <dbReference type="ARBA" id="ARBA00022801"/>
    </source>
</evidence>
<feature type="chain" id="PRO_5039274385" description="Probable periplasmic serine endoprotease DegP-like" evidence="16">
    <location>
        <begin position="32"/>
        <end position="512"/>
    </location>
</feature>
<dbReference type="NCBIfam" id="TIGR02037">
    <property type="entry name" value="degP_htrA_DO"/>
    <property type="match status" value="1"/>
</dbReference>
<keyword evidence="8" id="KW-0677">Repeat</keyword>
<dbReference type="Pfam" id="PF13365">
    <property type="entry name" value="Trypsin_2"/>
    <property type="match status" value="1"/>
</dbReference>
<organism evidence="18 19">
    <name type="scientific">Acidomonas methanolica NBRC 104435</name>
    <dbReference type="NCBI Taxonomy" id="1231351"/>
    <lineage>
        <taxon>Bacteria</taxon>
        <taxon>Pseudomonadati</taxon>
        <taxon>Pseudomonadota</taxon>
        <taxon>Alphaproteobacteria</taxon>
        <taxon>Acetobacterales</taxon>
        <taxon>Acetobacteraceae</taxon>
        <taxon>Acidomonas</taxon>
    </lineage>
</organism>
<proteinExistence type="inferred from homology"/>
<dbReference type="GO" id="GO:0006508">
    <property type="term" value="P:proteolysis"/>
    <property type="evidence" value="ECO:0007669"/>
    <property type="project" value="UniProtKB-KW"/>
</dbReference>
<protein>
    <recommendedName>
        <fullName evidence="5">Probable periplasmic serine endoprotease DegP-like</fullName>
        <ecNumber evidence="4">3.4.21.107</ecNumber>
    </recommendedName>
    <alternativeName>
        <fullName evidence="13">Protease Do</fullName>
    </alternativeName>
</protein>
<accession>A0A023D323</accession>
<dbReference type="InterPro" id="IPR009003">
    <property type="entry name" value="Peptidase_S1_PA"/>
</dbReference>
<dbReference type="InterPro" id="IPR001478">
    <property type="entry name" value="PDZ"/>
</dbReference>
<reference evidence="19" key="1">
    <citation type="journal article" date="2014" name="FEMS Microbiol. Lett.">
        <title>Draft Genomic DNA Sequence of the Facultatively Methylotrophic Bacterium Acidomonas methanolica type strain MB58.</title>
        <authorList>
            <person name="Higashiura N."/>
            <person name="Hadano H."/>
            <person name="Hirakawa H."/>
            <person name="Matsutani M."/>
            <person name="Takabe S."/>
            <person name="Matsushita K."/>
            <person name="Azuma Y."/>
        </authorList>
    </citation>
    <scope>NUCLEOTIDE SEQUENCE [LARGE SCALE GENOMIC DNA]</scope>
    <source>
        <strain evidence="19">MB58</strain>
    </source>
</reference>
<evidence type="ECO:0000256" key="14">
    <source>
        <dbReference type="PIRSR" id="PIRSR611782-1"/>
    </source>
</evidence>
<comment type="subcellular location">
    <subcellularLocation>
        <location evidence="2">Periplasm</location>
    </subcellularLocation>
</comment>
<evidence type="ECO:0000256" key="2">
    <source>
        <dbReference type="ARBA" id="ARBA00004418"/>
    </source>
</evidence>
<evidence type="ECO:0000256" key="15">
    <source>
        <dbReference type="PIRSR" id="PIRSR611782-2"/>
    </source>
</evidence>
<feature type="active site" description="Charge relay system" evidence="14">
    <location>
        <position position="232"/>
    </location>
</feature>
<dbReference type="EMBL" id="BAND01000027">
    <property type="protein sequence ID" value="GAJ28484.1"/>
    <property type="molecule type" value="Genomic_DNA"/>
</dbReference>
<keyword evidence="19" id="KW-1185">Reference proteome</keyword>
<evidence type="ECO:0000256" key="4">
    <source>
        <dbReference type="ARBA" id="ARBA00013035"/>
    </source>
</evidence>
<dbReference type="PANTHER" id="PTHR22939:SF130">
    <property type="entry name" value="PERIPLASMIC SERINE ENDOPROTEASE DEGP-LIKE-RELATED"/>
    <property type="match status" value="1"/>
</dbReference>
<keyword evidence="11" id="KW-0720">Serine protease</keyword>
<evidence type="ECO:0000256" key="11">
    <source>
        <dbReference type="ARBA" id="ARBA00022825"/>
    </source>
</evidence>
<reference evidence="18 19" key="2">
    <citation type="journal article" date="2014" name="FEMS Microbiol. Lett.">
        <title>Draft genomic DNA sequence of the facultatively methylotrophic bacterium Acidomonas methanolica type strain MB58.</title>
        <authorList>
            <person name="Higashiura N."/>
            <person name="Hadano H."/>
            <person name="Hirakawa H."/>
            <person name="Matsutani M."/>
            <person name="Takabe S."/>
            <person name="Matsushita K."/>
            <person name="Azuma Y."/>
        </authorList>
    </citation>
    <scope>NUCLEOTIDE SEQUENCE [LARGE SCALE GENOMIC DNA]</scope>
    <source>
        <strain evidence="18 19">MB58</strain>
    </source>
</reference>
<dbReference type="PANTHER" id="PTHR22939">
    <property type="entry name" value="SERINE PROTEASE FAMILY S1C HTRA-RELATED"/>
    <property type="match status" value="1"/>
</dbReference>
<dbReference type="PRINTS" id="PR00834">
    <property type="entry name" value="PROTEASES2C"/>
</dbReference>
<dbReference type="PROSITE" id="PS50106">
    <property type="entry name" value="PDZ"/>
    <property type="match status" value="2"/>
</dbReference>